<dbReference type="PANTHER" id="PTHR12922">
    <property type="entry name" value="UBIQUINONE BIOSYNTHESIS PROTEIN"/>
    <property type="match status" value="1"/>
</dbReference>
<dbReference type="InterPro" id="IPR007715">
    <property type="entry name" value="Coq4"/>
</dbReference>
<keyword evidence="5 7" id="KW-0456">Lyase</keyword>
<evidence type="ECO:0000256" key="1">
    <source>
        <dbReference type="ARBA" id="ARBA00022688"/>
    </source>
</evidence>
<sequence>MLSLAAKRVSVVCPSPLVFSQRRRSSPAYEGHIPLNWAENAFMTIGSALAAFTDPPNVDLHGVDMVAALGETTAGSALPRLRDQMLASAEGRAILRHQPRVNTETVDMNALAYMPEGTWGHTYVTWLDRCGVTPDTREPVHYIDDPELAYVMTRYRECHDFYHAICGLSVSVPSELALKVFELANFGLPSTALSALSGLSAFLPPLPSPTTLVYKLARPIRLLNPYDKPPGEPKRPLGRLTPQQRDRFVREFAPWALRCGATARPLITVFWEKRWDQPMEDLKRELGIWVSVPLGV</sequence>
<comment type="caution">
    <text evidence="8">The sequence shown here is derived from an EMBL/GenBank/DDBJ whole genome shotgun (WGS) entry which is preliminary data.</text>
</comment>
<organism evidence="8 9">
    <name type="scientific">Ceratobasidium theobromae</name>
    <dbReference type="NCBI Taxonomy" id="1582974"/>
    <lineage>
        <taxon>Eukaryota</taxon>
        <taxon>Fungi</taxon>
        <taxon>Dikarya</taxon>
        <taxon>Basidiomycota</taxon>
        <taxon>Agaricomycotina</taxon>
        <taxon>Agaricomycetes</taxon>
        <taxon>Cantharellales</taxon>
        <taxon>Ceratobasidiaceae</taxon>
        <taxon>Ceratobasidium</taxon>
    </lineage>
</organism>
<feature type="binding site" evidence="7">
    <location>
        <position position="159"/>
    </location>
    <ligand>
        <name>Zn(2+)</name>
        <dbReference type="ChEBI" id="CHEBI:29105"/>
    </ligand>
</feature>
<evidence type="ECO:0000256" key="3">
    <source>
        <dbReference type="ARBA" id="ARBA00023128"/>
    </source>
</evidence>
<evidence type="ECO:0000313" key="8">
    <source>
        <dbReference type="EMBL" id="KAB5594909.1"/>
    </source>
</evidence>
<keyword evidence="8" id="KW-0830">Ubiquinone</keyword>
<dbReference type="EMBL" id="SSOP01000015">
    <property type="protein sequence ID" value="KAB5594909.1"/>
    <property type="molecule type" value="Genomic_DNA"/>
</dbReference>
<proteinExistence type="inferred from homology"/>
<keyword evidence="7" id="KW-0862">Zinc</keyword>
<name>A0A5N5QTD6_9AGAM</name>
<keyword evidence="7" id="KW-0479">Metal-binding</keyword>
<evidence type="ECO:0000313" key="9">
    <source>
        <dbReference type="Proteomes" id="UP000383932"/>
    </source>
</evidence>
<comment type="function">
    <text evidence="7">Lyase that catalyzes the C1-decarboxylation of 4-hydroxy-3-methoxy-5-(all-trans-polyprenyl)benzoic acid into 2-methoxy-6-(all-trans-polyprenyl)phenol during ubiquinone biosynthesis.</text>
</comment>
<keyword evidence="9" id="KW-1185">Reference proteome</keyword>
<dbReference type="Pfam" id="PF05019">
    <property type="entry name" value="Coq4"/>
    <property type="match status" value="2"/>
</dbReference>
<accession>A0A5N5QTD6</accession>
<dbReference type="HAMAP" id="MF_03111">
    <property type="entry name" value="Coq4"/>
    <property type="match status" value="1"/>
</dbReference>
<evidence type="ECO:0000256" key="6">
    <source>
        <dbReference type="ARBA" id="ARBA00081568"/>
    </source>
</evidence>
<comment type="similarity">
    <text evidence="7">Belongs to the COQ4 family.</text>
</comment>
<keyword evidence="3 7" id="KW-0496">Mitochondrion</keyword>
<gene>
    <name evidence="7" type="primary">COQ4</name>
    <name evidence="8" type="ORF">CTheo_1724</name>
</gene>
<dbReference type="Proteomes" id="UP000383932">
    <property type="component" value="Unassembled WGS sequence"/>
</dbReference>
<keyword evidence="1 7" id="KW-0831">Ubiquinone biosynthesis</keyword>
<dbReference type="UniPathway" id="UPA00232"/>
<feature type="binding site" evidence="7">
    <location>
        <position position="160"/>
    </location>
    <ligand>
        <name>Zn(2+)</name>
        <dbReference type="ChEBI" id="CHEBI:29105"/>
    </ligand>
</feature>
<dbReference type="GO" id="GO:0031314">
    <property type="term" value="C:extrinsic component of mitochondrial inner membrane"/>
    <property type="evidence" value="ECO:0007669"/>
    <property type="project" value="UniProtKB-UniRule"/>
</dbReference>
<dbReference type="GO" id="GO:0008270">
    <property type="term" value="F:zinc ion binding"/>
    <property type="evidence" value="ECO:0007669"/>
    <property type="project" value="UniProtKB-UniRule"/>
</dbReference>
<evidence type="ECO:0000256" key="2">
    <source>
        <dbReference type="ARBA" id="ARBA00022792"/>
    </source>
</evidence>
<comment type="catalytic activity">
    <reaction evidence="7">
        <text>a 4-hydroxy-3-methoxy-5-(all-trans-polyprenyl)benzoate + H(+) = a 2-methoxy-6-(all-trans-polyprenyl)phenol + CO2</text>
        <dbReference type="Rhea" id="RHEA:81179"/>
        <dbReference type="Rhea" id="RHEA-COMP:9551"/>
        <dbReference type="Rhea" id="RHEA-COMP:10931"/>
        <dbReference type="ChEBI" id="CHEBI:15378"/>
        <dbReference type="ChEBI" id="CHEBI:16526"/>
        <dbReference type="ChEBI" id="CHEBI:62731"/>
        <dbReference type="ChEBI" id="CHEBI:84443"/>
        <dbReference type="EC" id="4.1.1.130"/>
    </reaction>
</comment>
<dbReference type="InterPro" id="IPR027540">
    <property type="entry name" value="Coq4_euk"/>
</dbReference>
<comment type="subcellular location">
    <subcellularLocation>
        <location evidence="7">Mitochondrion inner membrane</location>
        <topology evidence="7">Peripheral membrane protein</topology>
        <orientation evidence="7">Matrix side</orientation>
    </subcellularLocation>
</comment>
<protein>
    <recommendedName>
        <fullName evidence="6">4-hydroxy-3-methoxy-5-polyprenylbenzoate decarboxylase</fullName>
    </recommendedName>
</protein>
<comment type="subunit">
    <text evidence="7">Component of a multi-subunit COQ enzyme complex, composed of at least COQ3, COQ4, COQ5, COQ6, COQ7 and COQ9.</text>
</comment>
<comment type="pathway">
    <text evidence="7">Cofactor biosynthesis; ubiquinone biosynthesis.</text>
</comment>
<feature type="binding site" evidence="7">
    <location>
        <position position="163"/>
    </location>
    <ligand>
        <name>Zn(2+)</name>
        <dbReference type="ChEBI" id="CHEBI:29105"/>
    </ligand>
</feature>
<keyword evidence="4 7" id="KW-0472">Membrane</keyword>
<keyword evidence="2 7" id="KW-0999">Mitochondrion inner membrane</keyword>
<dbReference type="PANTHER" id="PTHR12922:SF7">
    <property type="entry name" value="UBIQUINONE BIOSYNTHESIS PROTEIN COQ4 HOMOLOG, MITOCHONDRIAL"/>
    <property type="match status" value="1"/>
</dbReference>
<evidence type="ECO:0000256" key="7">
    <source>
        <dbReference type="HAMAP-Rule" id="MF_03111"/>
    </source>
</evidence>
<reference evidence="8 9" key="1">
    <citation type="journal article" date="2019" name="Fungal Biol. Biotechnol.">
        <title>Draft genome sequence of fastidious pathogen Ceratobasidium theobromae, which causes vascular-streak dieback in Theobroma cacao.</title>
        <authorList>
            <person name="Ali S.S."/>
            <person name="Asman A."/>
            <person name="Shao J."/>
            <person name="Firmansyah A.P."/>
            <person name="Susilo A.W."/>
            <person name="Rosmana A."/>
            <person name="McMahon P."/>
            <person name="Junaid M."/>
            <person name="Guest D."/>
            <person name="Kheng T.Y."/>
            <person name="Meinhardt L.W."/>
            <person name="Bailey B.A."/>
        </authorList>
    </citation>
    <scope>NUCLEOTIDE SEQUENCE [LARGE SCALE GENOMIC DNA]</scope>
    <source>
        <strain evidence="8 9">CT2</strain>
    </source>
</reference>
<comment type="cofactor">
    <cofactor evidence="7">
        <name>Zn(2+)</name>
        <dbReference type="ChEBI" id="CHEBI:29105"/>
    </cofactor>
</comment>
<dbReference type="GO" id="GO:0120539">
    <property type="term" value="F:4-hydroxy-3-methoxy-5-polyprenylbenzoate decarboxylase activity"/>
    <property type="evidence" value="ECO:0007669"/>
    <property type="project" value="UniProtKB-EC"/>
</dbReference>
<feature type="binding site" evidence="7">
    <location>
        <position position="175"/>
    </location>
    <ligand>
        <name>Zn(2+)</name>
        <dbReference type="ChEBI" id="CHEBI:29105"/>
    </ligand>
</feature>
<dbReference type="OrthoDB" id="4249at2759"/>
<dbReference type="AlphaFoldDB" id="A0A5N5QTD6"/>
<evidence type="ECO:0000256" key="4">
    <source>
        <dbReference type="ARBA" id="ARBA00023136"/>
    </source>
</evidence>
<evidence type="ECO:0000256" key="5">
    <source>
        <dbReference type="ARBA" id="ARBA00023239"/>
    </source>
</evidence>